<keyword evidence="2" id="KW-1185">Reference proteome</keyword>
<name>A0A518GFM8_9BACT</name>
<evidence type="ECO:0000313" key="2">
    <source>
        <dbReference type="Proteomes" id="UP000318017"/>
    </source>
</evidence>
<dbReference type="RefSeq" id="WP_145084657.1">
    <property type="nucleotide sequence ID" value="NZ_CP036298.1"/>
</dbReference>
<dbReference type="OrthoDB" id="9758243at2"/>
<proteinExistence type="predicted"/>
<dbReference type="EMBL" id="CP036298">
    <property type="protein sequence ID" value="QDV27370.1"/>
    <property type="molecule type" value="Genomic_DNA"/>
</dbReference>
<organism evidence="1 2">
    <name type="scientific">Aureliella helgolandensis</name>
    <dbReference type="NCBI Taxonomy" id="2527968"/>
    <lineage>
        <taxon>Bacteria</taxon>
        <taxon>Pseudomonadati</taxon>
        <taxon>Planctomycetota</taxon>
        <taxon>Planctomycetia</taxon>
        <taxon>Pirellulales</taxon>
        <taxon>Pirellulaceae</taxon>
        <taxon>Aureliella</taxon>
    </lineage>
</organism>
<dbReference type="Proteomes" id="UP000318017">
    <property type="component" value="Chromosome"/>
</dbReference>
<evidence type="ECO:0000313" key="1">
    <source>
        <dbReference type="EMBL" id="QDV27370.1"/>
    </source>
</evidence>
<dbReference type="AlphaFoldDB" id="A0A518GFM8"/>
<gene>
    <name evidence="1" type="ORF">Q31a_57590</name>
</gene>
<dbReference type="KEGG" id="ahel:Q31a_57590"/>
<accession>A0A518GFM8</accession>
<reference evidence="1 2" key="1">
    <citation type="submission" date="2019-02" db="EMBL/GenBank/DDBJ databases">
        <title>Deep-cultivation of Planctomycetes and their phenomic and genomic characterization uncovers novel biology.</title>
        <authorList>
            <person name="Wiegand S."/>
            <person name="Jogler M."/>
            <person name="Boedeker C."/>
            <person name="Pinto D."/>
            <person name="Vollmers J."/>
            <person name="Rivas-Marin E."/>
            <person name="Kohn T."/>
            <person name="Peeters S.H."/>
            <person name="Heuer A."/>
            <person name="Rast P."/>
            <person name="Oberbeckmann S."/>
            <person name="Bunk B."/>
            <person name="Jeske O."/>
            <person name="Meyerdierks A."/>
            <person name="Storesund J.E."/>
            <person name="Kallscheuer N."/>
            <person name="Luecker S."/>
            <person name="Lage O.M."/>
            <person name="Pohl T."/>
            <person name="Merkel B.J."/>
            <person name="Hornburger P."/>
            <person name="Mueller R.-W."/>
            <person name="Bruemmer F."/>
            <person name="Labrenz M."/>
            <person name="Spormann A.M."/>
            <person name="Op den Camp H."/>
            <person name="Overmann J."/>
            <person name="Amann R."/>
            <person name="Jetten M.S.M."/>
            <person name="Mascher T."/>
            <person name="Medema M.H."/>
            <person name="Devos D.P."/>
            <person name="Kaster A.-K."/>
            <person name="Ovreas L."/>
            <person name="Rohde M."/>
            <person name="Galperin M.Y."/>
            <person name="Jogler C."/>
        </authorList>
    </citation>
    <scope>NUCLEOTIDE SEQUENCE [LARGE SCALE GENOMIC DNA]</scope>
    <source>
        <strain evidence="1 2">Q31a</strain>
    </source>
</reference>
<protein>
    <submittedName>
        <fullName evidence="1">Uncharacterized protein</fullName>
    </submittedName>
</protein>
<sequence length="65" mass="7091">MTFNEANTVEQMILDVCEKLGWQFVPGPQVSCQAADVFVDSPLRDALIRRNPEIAAQGSEVINAG</sequence>